<reference evidence="4 5" key="1">
    <citation type="journal article" date="2005" name="Science">
        <title>Genome sequence of Theileria parva, a bovine pathogen that transforms lymphocytes.</title>
        <authorList>
            <person name="Gardner M.J."/>
            <person name="Bishop R."/>
            <person name="Shah T."/>
            <person name="de Villiers E.P."/>
            <person name="Carlton J.M."/>
            <person name="Hall N."/>
            <person name="Ren Q."/>
            <person name="Paulsen I.T."/>
            <person name="Pain A."/>
            <person name="Berriman M."/>
            <person name="Wilson R.J.M."/>
            <person name="Sato S."/>
            <person name="Ralph S.A."/>
            <person name="Mann D.J."/>
            <person name="Xiong Z."/>
            <person name="Shallom S.J."/>
            <person name="Weidman J."/>
            <person name="Jiang L."/>
            <person name="Lynn J."/>
            <person name="Weaver B."/>
            <person name="Shoaibi A."/>
            <person name="Domingo A.R."/>
            <person name="Wasawo D."/>
            <person name="Crabtree J."/>
            <person name="Wortman J.R."/>
            <person name="Haas B."/>
            <person name="Angiuoli S.V."/>
            <person name="Creasy T.H."/>
            <person name="Lu C."/>
            <person name="Suh B."/>
            <person name="Silva J.C."/>
            <person name="Utterback T.R."/>
            <person name="Feldblyum T.V."/>
            <person name="Pertea M."/>
            <person name="Allen J."/>
            <person name="Nierman W.C."/>
            <person name="Taracha E.L.N."/>
            <person name="Salzberg S.L."/>
            <person name="White O.R."/>
            <person name="Fitzhugh H.A."/>
            <person name="Morzaria S."/>
            <person name="Venter J.C."/>
            <person name="Fraser C.M."/>
            <person name="Nene V."/>
        </authorList>
    </citation>
    <scope>NUCLEOTIDE SEQUENCE [LARGE SCALE GENOMIC DNA]</scope>
    <source>
        <strain evidence="4 5">Muguga</strain>
    </source>
</reference>
<dbReference type="Proteomes" id="UP000001949">
    <property type="component" value="Unassembled WGS sequence"/>
</dbReference>
<gene>
    <name evidence="4" type="ordered locus">TP02_0238</name>
</gene>
<dbReference type="STRING" id="5875.Q4N5Q2"/>
<feature type="compositionally biased region" description="Basic and acidic residues" evidence="2">
    <location>
        <begin position="66"/>
        <end position="87"/>
    </location>
</feature>
<dbReference type="Pfam" id="PF06047">
    <property type="entry name" value="Nkap_C"/>
    <property type="match status" value="1"/>
</dbReference>
<feature type="region of interest" description="Disordered" evidence="2">
    <location>
        <begin position="54"/>
        <end position="128"/>
    </location>
</feature>
<protein>
    <recommendedName>
        <fullName evidence="3">NF-kappa-B-activating protein C-terminal domain-containing protein</fullName>
    </recommendedName>
</protein>
<evidence type="ECO:0000259" key="3">
    <source>
        <dbReference type="Pfam" id="PF06047"/>
    </source>
</evidence>
<sequence>MEFGITDQEHEKRTRWMEKRTKERFRKKIKCEDVYARSRSSSPDVYSKFLENHRKSQELKLNSLKKSNDSTDDENKPPELTDNDNKSLEVPNYSDITSGNDKSNENQESESDSDEEYGPKPLKNSTSLDFKVSYGGELMPGEGDAIAQYIQKGKRIPRRGEVGLTTEQIENFEKIGYVMSGSRHRAINRMRIKKESMVLTAEQERAKALEKYESRMRRENEILNHFREMISKLPNNNKTYSEETGGK</sequence>
<evidence type="ECO:0000313" key="4">
    <source>
        <dbReference type="EMBL" id="EAN32521.1"/>
    </source>
</evidence>
<comment type="caution">
    <text evidence="4">The sequence shown here is derived from an EMBL/GenBank/DDBJ whole genome shotgun (WGS) entry which is preliminary data.</text>
</comment>
<dbReference type="GO" id="GO:0005634">
    <property type="term" value="C:nucleus"/>
    <property type="evidence" value="ECO:0007669"/>
    <property type="project" value="TreeGrafter"/>
</dbReference>
<dbReference type="EMBL" id="AAGK01000002">
    <property type="protein sequence ID" value="EAN32521.1"/>
    <property type="molecule type" value="Genomic_DNA"/>
</dbReference>
<name>Q4N5Q2_THEPA</name>
<dbReference type="eggNOG" id="KOG2812">
    <property type="taxonomic scope" value="Eukaryota"/>
</dbReference>
<dbReference type="InterPro" id="IPR009269">
    <property type="entry name" value="NKAP_C"/>
</dbReference>
<dbReference type="OMA" id="HEKRTRW"/>
<organism evidence="4 5">
    <name type="scientific">Theileria parva</name>
    <name type="common">East coast fever infection agent</name>
    <dbReference type="NCBI Taxonomy" id="5875"/>
    <lineage>
        <taxon>Eukaryota</taxon>
        <taxon>Sar</taxon>
        <taxon>Alveolata</taxon>
        <taxon>Apicomplexa</taxon>
        <taxon>Aconoidasida</taxon>
        <taxon>Piroplasmida</taxon>
        <taxon>Theileriidae</taxon>
        <taxon>Theileria</taxon>
    </lineage>
</organism>
<dbReference type="VEuPathDB" id="PiroplasmaDB:TpMuguga_02g00238"/>
<evidence type="ECO:0000313" key="5">
    <source>
        <dbReference type="Proteomes" id="UP000001949"/>
    </source>
</evidence>
<dbReference type="AlphaFoldDB" id="Q4N5Q2"/>
<feature type="compositionally biased region" description="Acidic residues" evidence="2">
    <location>
        <begin position="107"/>
        <end position="116"/>
    </location>
</feature>
<evidence type="ECO:0000256" key="2">
    <source>
        <dbReference type="SAM" id="MobiDB-lite"/>
    </source>
</evidence>
<dbReference type="PANTHER" id="PTHR13087:SF0">
    <property type="entry name" value="NFKB ACTIVATING PROTEIN LIKE"/>
    <property type="match status" value="1"/>
</dbReference>
<comment type="similarity">
    <text evidence="1">Belongs to the NKAP family.</text>
</comment>
<dbReference type="PANTHER" id="PTHR13087">
    <property type="entry name" value="NF-KAPPA B ACTIVATING PROTEIN"/>
    <property type="match status" value="1"/>
</dbReference>
<keyword evidence="5" id="KW-1185">Reference proteome</keyword>
<dbReference type="GO" id="GO:0003682">
    <property type="term" value="F:chromatin binding"/>
    <property type="evidence" value="ECO:0007669"/>
    <property type="project" value="InterPro"/>
</dbReference>
<dbReference type="GO" id="GO:0010468">
    <property type="term" value="P:regulation of gene expression"/>
    <property type="evidence" value="ECO:0007669"/>
    <property type="project" value="TreeGrafter"/>
</dbReference>
<feature type="domain" description="NF-kappa-B-activating protein C-terminal" evidence="3">
    <location>
        <begin position="132"/>
        <end position="231"/>
    </location>
</feature>
<dbReference type="InterPro" id="IPR040466">
    <property type="entry name" value="NKAP"/>
</dbReference>
<accession>Q4N5Q2</accession>
<dbReference type="KEGG" id="tpv:TP02_0238"/>
<evidence type="ECO:0000256" key="1">
    <source>
        <dbReference type="ARBA" id="ARBA00009313"/>
    </source>
</evidence>
<dbReference type="InParanoid" id="Q4N5Q2"/>
<proteinExistence type="inferred from homology"/>